<gene>
    <name evidence="19" type="ORF">F5891DRAFT_37028</name>
</gene>
<dbReference type="InterPro" id="IPR000581">
    <property type="entry name" value="ILV_EDD_N"/>
</dbReference>
<sequence>MTFNIRDLVIYGPINIHLHSTPVMSGVEIHSVPRATGAPTPAKLNKISCQLTQDKSRGGAQAMLYAVGLTEGDMEKPQIGISPIWWEGNPCNSHLLDLSKKVKEGCTEEGLVGLTFNTIGVSDAITMGTDGMRYSLPSRDLIADSIEAVTLAQHYDGNISIPGCDKNMPGVLMAAARHNRPTIIVYGGTIQVGTRHVDCPSMGYEKGGTVNISDAFESYGAYAVGLINDEERFDVVRHSCPGAGACGGMYTANTMSSALEVLGMSLPYSSSTPAMYPEKAQECFKVAKYMKRLLELDLKPRDILTRQSFLNAITIVNVLGGSTNAVLHLLAIARAADVPLTIDDFQMISDRTPYLADLKPSGKYYMEDIHKIGGIPAIIKYLLKNTDLIDGSQMTVTGKTLAENLVDVPELDFDKQDVIKKLDDPIKPSGHLTILKGSLAPGTAVAKLTGKEGLRFEGVAKCFDSVHDFYPALERGDIKHGMVLIFRYQGPKGGPGMPEMLGPTAALMGAGLGNSTALITDGRFSGASRGFIIGHVVPEATLGGPIALVEDGDLIAIDAKSRTIDWLVGEEEKVRRRKVWEVSGKSALRERRGILFRYARDVAPANEGALLRLRCLLPWYMRG</sequence>
<evidence type="ECO:0000256" key="14">
    <source>
        <dbReference type="ARBA" id="ARBA00029490"/>
    </source>
</evidence>
<keyword evidence="6" id="KW-0460">Magnesium</keyword>
<comment type="pathway">
    <text evidence="12">Amino-acid biosynthesis; L-valine biosynthesis; L-valine from pyruvate: step 3/4.</text>
</comment>
<feature type="domain" description="Dihydroxy-acid/6-phosphogluconate dehydratase C-terminal" evidence="18">
    <location>
        <begin position="417"/>
        <end position="609"/>
    </location>
</feature>
<dbReference type="EC" id="4.2.1.9" evidence="14"/>
<keyword evidence="20" id="KW-1185">Reference proteome</keyword>
<evidence type="ECO:0000313" key="19">
    <source>
        <dbReference type="EMBL" id="KAG1904258.1"/>
    </source>
</evidence>
<dbReference type="EMBL" id="JABBWK010000010">
    <property type="protein sequence ID" value="KAG1904258.1"/>
    <property type="molecule type" value="Genomic_DNA"/>
</dbReference>
<evidence type="ECO:0000256" key="7">
    <source>
        <dbReference type="ARBA" id="ARBA00023004"/>
    </source>
</evidence>
<evidence type="ECO:0000256" key="2">
    <source>
        <dbReference type="ARBA" id="ARBA00006486"/>
    </source>
</evidence>
<proteinExistence type="inferred from homology"/>
<keyword evidence="5" id="KW-0479">Metal-binding</keyword>
<dbReference type="InterPro" id="IPR037237">
    <property type="entry name" value="IlvD/EDD_N"/>
</dbReference>
<dbReference type="RefSeq" id="XP_041229833.1">
    <property type="nucleotide sequence ID" value="XM_041371581.1"/>
</dbReference>
<dbReference type="PROSITE" id="PS00887">
    <property type="entry name" value="ILVD_EDD_2"/>
    <property type="match status" value="1"/>
</dbReference>
<comment type="caution">
    <text evidence="19">The sequence shown here is derived from an EMBL/GenBank/DDBJ whole genome shotgun (WGS) entry which is preliminary data.</text>
</comment>
<keyword evidence="8" id="KW-0411">Iron-sulfur</keyword>
<dbReference type="NCBIfam" id="NF002068">
    <property type="entry name" value="PRK00911.1"/>
    <property type="match status" value="1"/>
</dbReference>
<evidence type="ECO:0000256" key="8">
    <source>
        <dbReference type="ARBA" id="ARBA00023014"/>
    </source>
</evidence>
<comment type="cofactor">
    <cofactor evidence="15">
        <name>[2Fe-2S] cluster</name>
        <dbReference type="ChEBI" id="CHEBI:190135"/>
    </cofactor>
</comment>
<protein>
    <recommendedName>
        <fullName evidence="14">dihydroxy-acid dehydratase</fullName>
        <ecNumber evidence="14">4.2.1.9</ecNumber>
    </recommendedName>
</protein>
<evidence type="ECO:0000256" key="13">
    <source>
        <dbReference type="ARBA" id="ARBA00029437"/>
    </source>
</evidence>
<name>A0AAD4HPJ7_9AGAM</name>
<organism evidence="19 20">
    <name type="scientific">Suillus fuscotomentosus</name>
    <dbReference type="NCBI Taxonomy" id="1912939"/>
    <lineage>
        <taxon>Eukaryota</taxon>
        <taxon>Fungi</taxon>
        <taxon>Dikarya</taxon>
        <taxon>Basidiomycota</taxon>
        <taxon>Agaricomycotina</taxon>
        <taxon>Agaricomycetes</taxon>
        <taxon>Agaricomycetidae</taxon>
        <taxon>Boletales</taxon>
        <taxon>Suillineae</taxon>
        <taxon>Suillaceae</taxon>
        <taxon>Suillus</taxon>
    </lineage>
</organism>
<comment type="catalytic activity">
    <reaction evidence="11">
        <text>(2R)-2,3-dihydroxy-3-methylbutanoate = 3-methyl-2-oxobutanoate + H2O</text>
        <dbReference type="Rhea" id="RHEA:24809"/>
        <dbReference type="ChEBI" id="CHEBI:11851"/>
        <dbReference type="ChEBI" id="CHEBI:15377"/>
        <dbReference type="ChEBI" id="CHEBI:49072"/>
        <dbReference type="EC" id="4.2.1.9"/>
    </reaction>
    <physiologicalReaction direction="left-to-right" evidence="11">
        <dbReference type="Rhea" id="RHEA:24810"/>
    </physiologicalReaction>
</comment>
<feature type="domain" description="Dihydroxy-acid/6-phosphogluconate dehydratase N-terminal" evidence="17">
    <location>
        <begin position="76"/>
        <end position="404"/>
    </location>
</feature>
<dbReference type="GeneID" id="64665879"/>
<evidence type="ECO:0000259" key="18">
    <source>
        <dbReference type="Pfam" id="PF24877"/>
    </source>
</evidence>
<keyword evidence="7" id="KW-0408">Iron</keyword>
<comment type="catalytic activity">
    <reaction evidence="16">
        <text>(2R,3R)-2,3-dihydroxy-3-methylpentanoate = (S)-3-methyl-2-oxopentanoate + H2O</text>
        <dbReference type="Rhea" id="RHEA:27694"/>
        <dbReference type="ChEBI" id="CHEBI:15377"/>
        <dbReference type="ChEBI" id="CHEBI:35146"/>
        <dbReference type="ChEBI" id="CHEBI:49258"/>
        <dbReference type="EC" id="4.2.1.9"/>
    </reaction>
    <physiologicalReaction direction="left-to-right" evidence="16">
        <dbReference type="Rhea" id="RHEA:27695"/>
    </physiologicalReaction>
</comment>
<dbReference type="PANTHER" id="PTHR21000">
    <property type="entry name" value="DIHYDROXY-ACID DEHYDRATASE DAD"/>
    <property type="match status" value="1"/>
</dbReference>
<evidence type="ECO:0000256" key="12">
    <source>
        <dbReference type="ARBA" id="ARBA00029436"/>
    </source>
</evidence>
<dbReference type="Pfam" id="PF00920">
    <property type="entry name" value="ILVD_EDD_N"/>
    <property type="match status" value="1"/>
</dbReference>
<evidence type="ECO:0000256" key="15">
    <source>
        <dbReference type="ARBA" id="ARBA00034078"/>
    </source>
</evidence>
<dbReference type="GO" id="GO:0046872">
    <property type="term" value="F:metal ion binding"/>
    <property type="evidence" value="ECO:0007669"/>
    <property type="project" value="UniProtKB-KW"/>
</dbReference>
<dbReference type="GO" id="GO:0004160">
    <property type="term" value="F:dihydroxy-acid dehydratase activity"/>
    <property type="evidence" value="ECO:0007669"/>
    <property type="project" value="UniProtKB-EC"/>
</dbReference>
<dbReference type="Gene3D" id="3.50.30.80">
    <property type="entry name" value="IlvD/EDD C-terminal domain-like"/>
    <property type="match status" value="1"/>
</dbReference>
<evidence type="ECO:0000256" key="10">
    <source>
        <dbReference type="ARBA" id="ARBA00023304"/>
    </source>
</evidence>
<dbReference type="InterPro" id="IPR056740">
    <property type="entry name" value="ILV_EDD_C"/>
</dbReference>
<dbReference type="GO" id="GO:0008652">
    <property type="term" value="P:amino acid biosynthetic process"/>
    <property type="evidence" value="ECO:0007669"/>
    <property type="project" value="UniProtKB-KW"/>
</dbReference>
<keyword evidence="9" id="KW-0456">Lyase</keyword>
<dbReference type="FunFam" id="3.50.30.80:FF:000001">
    <property type="entry name" value="Dihydroxy-acid dehydratase"/>
    <property type="match status" value="1"/>
</dbReference>
<keyword evidence="3" id="KW-0028">Amino-acid biosynthesis</keyword>
<dbReference type="HAMAP" id="MF_00012">
    <property type="entry name" value="IlvD"/>
    <property type="match status" value="1"/>
</dbReference>
<dbReference type="PROSITE" id="PS00886">
    <property type="entry name" value="ILVD_EDD_1"/>
    <property type="match status" value="1"/>
</dbReference>
<dbReference type="AlphaFoldDB" id="A0AAD4HPJ7"/>
<dbReference type="PANTHER" id="PTHR21000:SF5">
    <property type="entry name" value="DIHYDROXY-ACID DEHYDRATASE, MITOCHONDRIAL"/>
    <property type="match status" value="1"/>
</dbReference>
<dbReference type="InterPro" id="IPR042096">
    <property type="entry name" value="Dihydro-acid_dehy_C"/>
</dbReference>
<comment type="pathway">
    <text evidence="13">Amino-acid biosynthesis; L-isoleucine biosynthesis; L-isoleucine from 2-oxobutanoate: step 3/4.</text>
</comment>
<dbReference type="InterPro" id="IPR050165">
    <property type="entry name" value="DHAD_IlvD/Edd"/>
</dbReference>
<dbReference type="SUPFAM" id="SSF143975">
    <property type="entry name" value="IlvD/EDD N-terminal domain-like"/>
    <property type="match status" value="1"/>
</dbReference>
<dbReference type="Pfam" id="PF24877">
    <property type="entry name" value="ILV_EDD_C"/>
    <property type="match status" value="1"/>
</dbReference>
<comment type="cofactor">
    <cofactor evidence="1">
        <name>Mg(2+)</name>
        <dbReference type="ChEBI" id="CHEBI:18420"/>
    </cofactor>
</comment>
<evidence type="ECO:0000313" key="20">
    <source>
        <dbReference type="Proteomes" id="UP001195769"/>
    </source>
</evidence>
<accession>A0AAD4HPJ7</accession>
<evidence type="ECO:0000256" key="16">
    <source>
        <dbReference type="ARBA" id="ARBA00052865"/>
    </source>
</evidence>
<dbReference type="InterPro" id="IPR020558">
    <property type="entry name" value="DiOHA_6PGluconate_deHydtase_CS"/>
</dbReference>
<keyword evidence="10" id="KW-0100">Branched-chain amino acid biosynthesis</keyword>
<evidence type="ECO:0000256" key="11">
    <source>
        <dbReference type="ARBA" id="ARBA00029304"/>
    </source>
</evidence>
<evidence type="ECO:0000256" key="6">
    <source>
        <dbReference type="ARBA" id="ARBA00022842"/>
    </source>
</evidence>
<dbReference type="Proteomes" id="UP001195769">
    <property type="component" value="Unassembled WGS sequence"/>
</dbReference>
<evidence type="ECO:0000256" key="5">
    <source>
        <dbReference type="ARBA" id="ARBA00022723"/>
    </source>
</evidence>
<reference evidence="19" key="1">
    <citation type="journal article" date="2020" name="New Phytol.">
        <title>Comparative genomics reveals dynamic genome evolution in host specialist ectomycorrhizal fungi.</title>
        <authorList>
            <person name="Lofgren L.A."/>
            <person name="Nguyen N.H."/>
            <person name="Vilgalys R."/>
            <person name="Ruytinx J."/>
            <person name="Liao H.L."/>
            <person name="Branco S."/>
            <person name="Kuo A."/>
            <person name="LaButti K."/>
            <person name="Lipzen A."/>
            <person name="Andreopoulos W."/>
            <person name="Pangilinan J."/>
            <person name="Riley R."/>
            <person name="Hundley H."/>
            <person name="Na H."/>
            <person name="Barry K."/>
            <person name="Grigoriev I.V."/>
            <person name="Stajich J.E."/>
            <person name="Kennedy P.G."/>
        </authorList>
    </citation>
    <scope>NUCLEOTIDE SEQUENCE</scope>
    <source>
        <strain evidence="19">FC203</strain>
    </source>
</reference>
<evidence type="ECO:0000259" key="17">
    <source>
        <dbReference type="Pfam" id="PF00920"/>
    </source>
</evidence>
<comment type="similarity">
    <text evidence="2">Belongs to the IlvD/Edd family.</text>
</comment>
<dbReference type="GO" id="GO:0005739">
    <property type="term" value="C:mitochondrion"/>
    <property type="evidence" value="ECO:0007669"/>
    <property type="project" value="TreeGrafter"/>
</dbReference>
<dbReference type="NCBIfam" id="TIGR00110">
    <property type="entry name" value="ilvD"/>
    <property type="match status" value="1"/>
</dbReference>
<dbReference type="InterPro" id="IPR004404">
    <property type="entry name" value="DihydroxyA_deHydtase"/>
</dbReference>
<dbReference type="SUPFAM" id="SSF52016">
    <property type="entry name" value="LeuD/IlvD-like"/>
    <property type="match status" value="1"/>
</dbReference>
<evidence type="ECO:0000256" key="1">
    <source>
        <dbReference type="ARBA" id="ARBA00001946"/>
    </source>
</evidence>
<dbReference type="GO" id="GO:0051537">
    <property type="term" value="F:2 iron, 2 sulfur cluster binding"/>
    <property type="evidence" value="ECO:0007669"/>
    <property type="project" value="UniProtKB-KW"/>
</dbReference>
<evidence type="ECO:0000256" key="3">
    <source>
        <dbReference type="ARBA" id="ARBA00022605"/>
    </source>
</evidence>
<dbReference type="GO" id="GO:0009082">
    <property type="term" value="P:branched-chain amino acid biosynthetic process"/>
    <property type="evidence" value="ECO:0007669"/>
    <property type="project" value="UniProtKB-KW"/>
</dbReference>
<evidence type="ECO:0000256" key="4">
    <source>
        <dbReference type="ARBA" id="ARBA00022714"/>
    </source>
</evidence>
<evidence type="ECO:0000256" key="9">
    <source>
        <dbReference type="ARBA" id="ARBA00023239"/>
    </source>
</evidence>
<keyword evidence="4" id="KW-0001">2Fe-2S</keyword>